<dbReference type="AlphaFoldDB" id="A0A2P2E8K8"/>
<sequence>MADGNFNPAEFKSVQEHHARRAWSIPIEEIDLAIPELWTHDCHWPYFERLRKEDPIHWCVSQEEKVGGYWSVTRYKDIMAVDTNHQQFSSDAFLGGITIVGFDEDFILPMFIAMDPPKHDAQRKVVQPIVGPDNLAKMEGTIRERVNLIFDELPLDTEFDWVDKVSVELTTQMLATLFDFPWEDRRKLTRWSDVATAQPIPGGIIETEDQRRAELFECLAYFTNLWNERVNNSGGNDLISMLAHGEATRNMEPLEYLGNLILLIVGGNDTTRNSLTGGLYALSKNPEEFKKLRADPSIIPNMVSEIIRWQTPLAHMRRTALEDVELGGKLIKKGDKVVMWYVSGNRDEEVIERPNDFWIDRPRARNHLSFGFGIHRCVGNRLAEMQLRIVWEEALKRYSDIQVVSEPTRIRSSFVKGYESMRVILRK</sequence>
<dbReference type="EMBL" id="BFBR01000002">
    <property type="protein sequence ID" value="GBF57364.1"/>
    <property type="molecule type" value="Genomic_DNA"/>
</dbReference>
<dbReference type="Gene3D" id="1.10.630.10">
    <property type="entry name" value="Cytochrome P450"/>
    <property type="match status" value="1"/>
</dbReference>
<dbReference type="Pfam" id="PF00067">
    <property type="entry name" value="p450"/>
    <property type="match status" value="1"/>
</dbReference>
<reference evidence="3 4" key="1">
    <citation type="journal article" date="2018" name="Genome Announc.">
        <title>Draft Genome Sequence of "Candidatus Phycosocius bacilliformis," an Alphaproteobacterial Ectosymbiont of the Hydrocarbon-Producing Green Alga Botryococcus braunii.</title>
        <authorList>
            <person name="Tanabe Y."/>
            <person name="Yamaguchi H."/>
            <person name="Watanabe M.M."/>
        </authorList>
    </citation>
    <scope>NUCLEOTIDE SEQUENCE [LARGE SCALE GENOMIC DNA]</scope>
    <source>
        <strain evidence="3 4">BOTRYCO-2</strain>
    </source>
</reference>
<keyword evidence="2" id="KW-0479">Metal-binding</keyword>
<dbReference type="GO" id="GO:0005506">
    <property type="term" value="F:iron ion binding"/>
    <property type="evidence" value="ECO:0007669"/>
    <property type="project" value="InterPro"/>
</dbReference>
<dbReference type="RefSeq" id="WP_108984210.1">
    <property type="nucleotide sequence ID" value="NZ_BFBR01000002.1"/>
</dbReference>
<keyword evidence="2 3" id="KW-0503">Monooxygenase</keyword>
<dbReference type="InterPro" id="IPR002397">
    <property type="entry name" value="Cyt_P450_B"/>
</dbReference>
<gene>
    <name evidence="3" type="primary">linC_1</name>
    <name evidence="3" type="ORF">PbB2_01030</name>
</gene>
<comment type="similarity">
    <text evidence="1 2">Belongs to the cytochrome P450 family.</text>
</comment>
<evidence type="ECO:0000256" key="2">
    <source>
        <dbReference type="RuleBase" id="RU000461"/>
    </source>
</evidence>
<dbReference type="GO" id="GO:0016705">
    <property type="term" value="F:oxidoreductase activity, acting on paired donors, with incorporation or reduction of molecular oxygen"/>
    <property type="evidence" value="ECO:0007669"/>
    <property type="project" value="InterPro"/>
</dbReference>
<evidence type="ECO:0000256" key="1">
    <source>
        <dbReference type="ARBA" id="ARBA00010617"/>
    </source>
</evidence>
<dbReference type="EC" id="1.14.13.151" evidence="3"/>
<dbReference type="GO" id="GO:0004497">
    <property type="term" value="F:monooxygenase activity"/>
    <property type="evidence" value="ECO:0007669"/>
    <property type="project" value="UniProtKB-KW"/>
</dbReference>
<evidence type="ECO:0000313" key="3">
    <source>
        <dbReference type="EMBL" id="GBF57364.1"/>
    </source>
</evidence>
<dbReference type="InterPro" id="IPR036396">
    <property type="entry name" value="Cyt_P450_sf"/>
</dbReference>
<accession>A0A2P2E8K8</accession>
<dbReference type="InterPro" id="IPR017972">
    <property type="entry name" value="Cyt_P450_CS"/>
</dbReference>
<dbReference type="Proteomes" id="UP000245086">
    <property type="component" value="Unassembled WGS sequence"/>
</dbReference>
<proteinExistence type="inferred from homology"/>
<keyword evidence="2" id="KW-0349">Heme</keyword>
<dbReference type="PROSITE" id="PS00086">
    <property type="entry name" value="CYTOCHROME_P450"/>
    <property type="match status" value="1"/>
</dbReference>
<dbReference type="PANTHER" id="PTHR46696">
    <property type="entry name" value="P450, PUTATIVE (EUROFUNG)-RELATED"/>
    <property type="match status" value="1"/>
</dbReference>
<dbReference type="PANTHER" id="PTHR46696:SF1">
    <property type="entry name" value="CYTOCHROME P450 YJIB-RELATED"/>
    <property type="match status" value="1"/>
</dbReference>
<keyword evidence="2" id="KW-0408">Iron</keyword>
<protein>
    <submittedName>
        <fullName evidence="3">Linalool 8-monooxygenase</fullName>
        <ecNumber evidence="3">1.14.13.151</ecNumber>
    </submittedName>
</protein>
<name>A0A2P2E8K8_9PROT</name>
<dbReference type="SUPFAM" id="SSF48264">
    <property type="entry name" value="Cytochrome P450"/>
    <property type="match status" value="1"/>
</dbReference>
<comment type="caution">
    <text evidence="3">The sequence shown here is derived from an EMBL/GenBank/DDBJ whole genome shotgun (WGS) entry which is preliminary data.</text>
</comment>
<dbReference type="OrthoDB" id="9801155at2"/>
<dbReference type="CDD" id="cd11033">
    <property type="entry name" value="CYP142-like"/>
    <property type="match status" value="1"/>
</dbReference>
<organism evidence="3 4">
    <name type="scientific">Candidatus Phycosocius bacilliformis</name>
    <dbReference type="NCBI Taxonomy" id="1445552"/>
    <lineage>
        <taxon>Bacteria</taxon>
        <taxon>Pseudomonadati</taxon>
        <taxon>Pseudomonadota</taxon>
        <taxon>Alphaproteobacteria</taxon>
        <taxon>Caulobacterales</taxon>
        <taxon>Caulobacterales incertae sedis</taxon>
        <taxon>Candidatus Phycosocius</taxon>
    </lineage>
</organism>
<dbReference type="PRINTS" id="PR00359">
    <property type="entry name" value="BP450"/>
</dbReference>
<dbReference type="GO" id="GO:0020037">
    <property type="term" value="F:heme binding"/>
    <property type="evidence" value="ECO:0007669"/>
    <property type="project" value="InterPro"/>
</dbReference>
<keyword evidence="2 3" id="KW-0560">Oxidoreductase</keyword>
<evidence type="ECO:0000313" key="4">
    <source>
        <dbReference type="Proteomes" id="UP000245086"/>
    </source>
</evidence>
<dbReference type="InterPro" id="IPR001128">
    <property type="entry name" value="Cyt_P450"/>
</dbReference>
<keyword evidence="4" id="KW-1185">Reference proteome</keyword>